<evidence type="ECO:0000256" key="11">
    <source>
        <dbReference type="ARBA" id="ARBA00023125"/>
    </source>
</evidence>
<comment type="catalytic activity">
    <reaction evidence="1 15">
        <text>Exonucleolytic cleavage in the 3'- to 5'-direction to yield nucleoside 5'-phosphates.</text>
        <dbReference type="EC" id="3.1.11.1"/>
    </reaction>
</comment>
<dbReference type="NCBIfam" id="NF003117">
    <property type="entry name" value="PRK04036.1-2"/>
    <property type="match status" value="1"/>
</dbReference>
<dbReference type="SMR" id="A0A218P5Y7"/>
<feature type="region of interest" description="Disordered" evidence="16">
    <location>
        <begin position="73"/>
        <end position="181"/>
    </location>
</feature>
<feature type="compositionally biased region" description="Acidic residues" evidence="16">
    <location>
        <begin position="77"/>
        <end position="92"/>
    </location>
</feature>
<evidence type="ECO:0000256" key="12">
    <source>
        <dbReference type="ARBA" id="ARBA00023268"/>
    </source>
</evidence>
<dbReference type="GO" id="GO:0006308">
    <property type="term" value="P:DNA catabolic process"/>
    <property type="evidence" value="ECO:0007669"/>
    <property type="project" value="UniProtKB-UniRule"/>
</dbReference>
<dbReference type="InterPro" id="IPR011149">
    <property type="entry name" value="Pol2_small_arc"/>
</dbReference>
<comment type="catalytic activity">
    <reaction evidence="14 15">
        <text>DNA(n) + a 2'-deoxyribonucleoside 5'-triphosphate = DNA(n+1) + diphosphate</text>
        <dbReference type="Rhea" id="RHEA:22508"/>
        <dbReference type="Rhea" id="RHEA-COMP:17339"/>
        <dbReference type="Rhea" id="RHEA-COMP:17340"/>
        <dbReference type="ChEBI" id="CHEBI:33019"/>
        <dbReference type="ChEBI" id="CHEBI:61560"/>
        <dbReference type="ChEBI" id="CHEBI:173112"/>
        <dbReference type="EC" id="2.7.7.7"/>
    </reaction>
</comment>
<evidence type="ECO:0000313" key="19">
    <source>
        <dbReference type="EMBL" id="ASJ06189.1"/>
    </source>
</evidence>
<dbReference type="AlphaFoldDB" id="A0A218P5Y7"/>
<evidence type="ECO:0000256" key="9">
    <source>
        <dbReference type="ARBA" id="ARBA00022839"/>
    </source>
</evidence>
<evidence type="ECO:0000256" key="4">
    <source>
        <dbReference type="ARBA" id="ARBA00022679"/>
    </source>
</evidence>
<keyword evidence="11 15" id="KW-0238">DNA-binding</keyword>
<feature type="compositionally biased region" description="Low complexity" evidence="16">
    <location>
        <begin position="218"/>
        <end position="227"/>
    </location>
</feature>
<evidence type="ECO:0000259" key="18">
    <source>
        <dbReference type="Pfam" id="PF22317"/>
    </source>
</evidence>
<dbReference type="FunFam" id="3.60.21.50:FF:000003">
    <property type="entry name" value="DNA polymerase II small subunit"/>
    <property type="match status" value="1"/>
</dbReference>
<evidence type="ECO:0000256" key="15">
    <source>
        <dbReference type="HAMAP-Rule" id="MF_00325"/>
    </source>
</evidence>
<dbReference type="GO" id="GO:0042575">
    <property type="term" value="C:DNA polymerase complex"/>
    <property type="evidence" value="ECO:0007669"/>
    <property type="project" value="TreeGrafter"/>
</dbReference>
<dbReference type="Pfam" id="PF04042">
    <property type="entry name" value="DNA_pol_E_B"/>
    <property type="match status" value="1"/>
</dbReference>
<feature type="domain" description="DNA polymerase II small subunit N-terminal" evidence="18">
    <location>
        <begin position="4"/>
        <end position="57"/>
    </location>
</feature>
<dbReference type="Pfam" id="PF22317">
    <property type="entry name" value="PolB_N"/>
    <property type="match status" value="1"/>
</dbReference>
<dbReference type="InterPro" id="IPR054750">
    <property type="entry name" value="PolB_N"/>
</dbReference>
<keyword evidence="8 15" id="KW-0378">Hydrolase</keyword>
<evidence type="ECO:0000256" key="10">
    <source>
        <dbReference type="ARBA" id="ARBA00022932"/>
    </source>
</evidence>
<dbReference type="EC" id="3.1.11.1" evidence="15"/>
<evidence type="ECO:0000256" key="3">
    <source>
        <dbReference type="ARBA" id="ARBA00011315"/>
    </source>
</evidence>
<keyword evidence="6 15" id="KW-0235">DNA replication</keyword>
<keyword evidence="20" id="KW-1185">Reference proteome</keyword>
<dbReference type="InterPro" id="IPR024826">
    <property type="entry name" value="DNA_pol_delta/II_ssu"/>
</dbReference>
<evidence type="ECO:0000259" key="17">
    <source>
        <dbReference type="Pfam" id="PF04042"/>
    </source>
</evidence>
<dbReference type="Gene3D" id="3.60.21.50">
    <property type="match status" value="1"/>
</dbReference>
<evidence type="ECO:0000256" key="7">
    <source>
        <dbReference type="ARBA" id="ARBA00022722"/>
    </source>
</evidence>
<keyword evidence="5 15" id="KW-0548">Nucleotidyltransferase</keyword>
<evidence type="ECO:0000256" key="8">
    <source>
        <dbReference type="ARBA" id="ARBA00022801"/>
    </source>
</evidence>
<dbReference type="OrthoDB" id="372039at2157"/>
<dbReference type="PANTHER" id="PTHR10416">
    <property type="entry name" value="DNA POLYMERASE DELTA SUBUNIT 2"/>
    <property type="match status" value="1"/>
</dbReference>
<dbReference type="GO" id="GO:0003887">
    <property type="term" value="F:DNA-directed DNA polymerase activity"/>
    <property type="evidence" value="ECO:0007669"/>
    <property type="project" value="UniProtKB-UniRule"/>
</dbReference>
<feature type="region of interest" description="Disordered" evidence="16">
    <location>
        <begin position="233"/>
        <end position="252"/>
    </location>
</feature>
<dbReference type="GeneID" id="33315008"/>
<comment type="similarity">
    <text evidence="2 15">Belongs to the DNA polymerase delta/II small subunit family.</text>
</comment>
<keyword evidence="10 15" id="KW-0239">DNA-directed DNA polymerase</keyword>
<dbReference type="InterPro" id="IPR012340">
    <property type="entry name" value="NA-bd_OB-fold"/>
</dbReference>
<dbReference type="RefSeq" id="WP_088853452.1">
    <property type="nucleotide sequence ID" value="NZ_CP015102.1"/>
</dbReference>
<keyword evidence="7 15" id="KW-0540">Nuclease</keyword>
<dbReference type="NCBIfam" id="NF003118">
    <property type="entry name" value="PRK04036.1-3"/>
    <property type="match status" value="1"/>
</dbReference>
<dbReference type="Gene3D" id="1.10.8.800">
    <property type="entry name" value="D-family DNA polymerase, DP1 subunit N-terminal domain"/>
    <property type="match status" value="1"/>
</dbReference>
<evidence type="ECO:0000256" key="14">
    <source>
        <dbReference type="ARBA" id="ARBA00049244"/>
    </source>
</evidence>
<feature type="domain" description="DNA polymerase alpha/delta/epsilon subunit B" evidence="17">
    <location>
        <begin position="473"/>
        <end position="676"/>
    </location>
</feature>
<dbReference type="EC" id="2.7.7.7" evidence="15"/>
<evidence type="ECO:0000256" key="1">
    <source>
        <dbReference type="ARBA" id="ARBA00000563"/>
    </source>
</evidence>
<dbReference type="Proteomes" id="UP000197418">
    <property type="component" value="Chromosome"/>
</dbReference>
<evidence type="ECO:0000256" key="13">
    <source>
        <dbReference type="ARBA" id="ARBA00024817"/>
    </source>
</evidence>
<evidence type="ECO:0000256" key="6">
    <source>
        <dbReference type="ARBA" id="ARBA00022705"/>
    </source>
</evidence>
<dbReference type="KEGG" id="tpaf:A3L08_02015"/>
<protein>
    <recommendedName>
        <fullName evidence="15">DNA polymerase II small subunit</fullName>
        <shortName evidence="15">Pol II</shortName>
        <ecNumber evidence="15">2.7.7.7</ecNumber>
    </recommendedName>
    <alternativeName>
        <fullName evidence="15">Exodeoxyribonuclease small subunit</fullName>
        <ecNumber evidence="15">3.1.11.1</ecNumber>
    </alternativeName>
</protein>
<dbReference type="HAMAP" id="MF_00325">
    <property type="entry name" value="DNApol_II_A_arch"/>
    <property type="match status" value="1"/>
</dbReference>
<keyword evidence="9 15" id="KW-0269">Exonuclease</keyword>
<dbReference type="GO" id="GO:0008310">
    <property type="term" value="F:single-stranded DNA 3'-5' DNA exonuclease activity"/>
    <property type="evidence" value="ECO:0007669"/>
    <property type="project" value="UniProtKB-EC"/>
</dbReference>
<gene>
    <name evidence="15" type="primary">polB</name>
    <name evidence="19" type="ORF">A3L08_02015</name>
</gene>
<comment type="subunit">
    <text evidence="3 15">Heterodimer of a large subunit and a small subunit.</text>
</comment>
<evidence type="ECO:0000256" key="16">
    <source>
        <dbReference type="SAM" id="MobiDB-lite"/>
    </source>
</evidence>
<dbReference type="EMBL" id="CP015102">
    <property type="protein sequence ID" value="ASJ06189.1"/>
    <property type="molecule type" value="Genomic_DNA"/>
</dbReference>
<dbReference type="InterPro" id="IPR029052">
    <property type="entry name" value="Metallo-depent_PP-like"/>
</dbReference>
<accession>A0A218P5Y7</accession>
<dbReference type="GO" id="GO:0003677">
    <property type="term" value="F:DNA binding"/>
    <property type="evidence" value="ECO:0007669"/>
    <property type="project" value="UniProtKB-UniRule"/>
</dbReference>
<sequence length="739" mass="82339">MGLVEDLLANRYLITPSAYYLLSDYYKKDFTLAELIKFAKTRGTFVIDSSMAEEFLRGKGILSSGVPLEVSAYEPGDSGEELSEELPSEGEESTYMSHVDVSAPVPPDVGETPVLEPQSESRDKTSISTGTAPESAAVVASSNNLEEETPDFSEGGSFVSTGTIEAEAPTEPSPDETAPNRDMTMEAAGETLPVESEGYAEEASEDVGGLESTAFEQSTPEPESPSEIPVTEATVENGNGYSNGNGNGYADDEEYYENGNGVKPKIIYGDYGIPIAYAAEEVPEEEKNYSVYSDVVIVPKEGFHYRAKEIPDEWEIAFDVKNVKFEVPKVKSAASKEGEIIIKVYSDYFRSRLRKMRRILRENPELGSVIDIGKLSYVRGEDEVTIIGLINNKRETAKGYMFEVEDNTGVIKVFINRNNSESKKFFQIMPDAVVAFRGRYSGRGIFFADKIFLPDVPKFKRTKPPLEEKVYAVLLSDIHVGSNKFCERAFEKFLEWLNGEVNNRKEEELVSRIKYMILAGDVVDGIGIYPGQYNELEIPDIFDQYEALYNLLRNVPDHITMFIGPGNHDAARTALPQPGFYDEYARPLKKLKNAVMISNPAVVRLHGRDFLITHGRGIEDVVSFIPNRSHHRPAEAMLDLLKLRHLAPTFGEKVPIAPDPEDTLVIESVPDLFQAGHVHVMEYRMYNGVFLINSGTWQAQTEFQKMVNIVPTPARVPIIDVETARLRAVVSFDQFCEGV</sequence>
<dbReference type="PANTHER" id="PTHR10416:SF0">
    <property type="entry name" value="DNA POLYMERASE DELTA SUBUNIT 2"/>
    <property type="match status" value="1"/>
</dbReference>
<dbReference type="SUPFAM" id="SSF56300">
    <property type="entry name" value="Metallo-dependent phosphatases"/>
    <property type="match status" value="1"/>
</dbReference>
<reference evidence="19 20" key="1">
    <citation type="submission" date="2016-04" db="EMBL/GenBank/DDBJ databases">
        <title>Complete genome sequence of Thermococcus pacificus type strain P4.</title>
        <authorList>
            <person name="Oger P.M."/>
        </authorList>
    </citation>
    <scope>NUCLEOTIDE SEQUENCE [LARGE SCALE GENOMIC DNA]</scope>
    <source>
        <strain evidence="19 20">P-4</strain>
    </source>
</reference>
<name>A0A218P5Y7_9EURY</name>
<evidence type="ECO:0000313" key="20">
    <source>
        <dbReference type="Proteomes" id="UP000197418"/>
    </source>
</evidence>
<dbReference type="CDD" id="cd07386">
    <property type="entry name" value="MPP_DNA_pol_II_small_archeal_C"/>
    <property type="match status" value="1"/>
</dbReference>
<proteinExistence type="inferred from homology"/>
<dbReference type="Gene3D" id="2.40.50.140">
    <property type="entry name" value="Nucleic acid-binding proteins"/>
    <property type="match status" value="1"/>
</dbReference>
<keyword evidence="4 15" id="KW-0808">Transferase</keyword>
<feature type="region of interest" description="Disordered" evidence="16">
    <location>
        <begin position="196"/>
        <end position="228"/>
    </location>
</feature>
<evidence type="ECO:0000256" key="2">
    <source>
        <dbReference type="ARBA" id="ARBA00006035"/>
    </source>
</evidence>
<organism evidence="19 20">
    <name type="scientific">Thermococcus pacificus</name>
    <dbReference type="NCBI Taxonomy" id="71998"/>
    <lineage>
        <taxon>Archaea</taxon>
        <taxon>Methanobacteriati</taxon>
        <taxon>Methanobacteriota</taxon>
        <taxon>Thermococci</taxon>
        <taxon>Thermococcales</taxon>
        <taxon>Thermococcaceae</taxon>
        <taxon>Thermococcus</taxon>
    </lineage>
</organism>
<dbReference type="InterPro" id="IPR007185">
    <property type="entry name" value="DNA_pol_a/d/e_bsu"/>
</dbReference>
<keyword evidence="12 15" id="KW-0511">Multifunctional enzyme</keyword>
<comment type="function">
    <text evidence="13 15">Possesses two activities: a DNA synthesis (polymerase) and an exonucleolytic activity that degrades single-stranded DNA in the 3' to 5' direction. Has a template-primer preference which is characteristic of a replicative DNA polymerase.</text>
</comment>
<dbReference type="GO" id="GO:0006271">
    <property type="term" value="P:DNA strand elongation involved in DNA replication"/>
    <property type="evidence" value="ECO:0007669"/>
    <property type="project" value="TreeGrafter"/>
</dbReference>
<evidence type="ECO:0000256" key="5">
    <source>
        <dbReference type="ARBA" id="ARBA00022695"/>
    </source>
</evidence>